<evidence type="ECO:0000313" key="4">
    <source>
        <dbReference type="Proteomes" id="UP001179614"/>
    </source>
</evidence>
<name>A0ABY7MPL4_9BRAD</name>
<dbReference type="PANTHER" id="PTHR45947">
    <property type="entry name" value="SULFOQUINOVOSYL TRANSFERASE SQD2"/>
    <property type="match status" value="1"/>
</dbReference>
<dbReference type="RefSeq" id="WP_270167449.1">
    <property type="nucleotide sequence ID" value="NZ_CP089391.1"/>
</dbReference>
<dbReference type="InterPro" id="IPR050194">
    <property type="entry name" value="Glycosyltransferase_grp1"/>
</dbReference>
<dbReference type="InterPro" id="IPR001296">
    <property type="entry name" value="Glyco_trans_1"/>
</dbReference>
<gene>
    <name evidence="3" type="ORF">I3J27_07935</name>
</gene>
<dbReference type="SUPFAM" id="SSF53756">
    <property type="entry name" value="UDP-Glycosyltransferase/glycogen phosphorylase"/>
    <property type="match status" value="1"/>
</dbReference>
<reference evidence="3" key="1">
    <citation type="submission" date="2021-12" db="EMBL/GenBank/DDBJ databases">
        <title>Bradyrhizobium xenonodulans sp. nov.</title>
        <authorList>
            <person name="Claassens R."/>
            <person name="Venter S.N."/>
            <person name="Beukes C.W."/>
            <person name="Stepkowski T."/>
            <person name="Steenkamp E.T."/>
        </authorList>
    </citation>
    <scope>NUCLEOTIDE SEQUENCE</scope>
    <source>
        <strain evidence="3">14AB</strain>
    </source>
</reference>
<proteinExistence type="predicted"/>
<evidence type="ECO:0000259" key="1">
    <source>
        <dbReference type="Pfam" id="PF00534"/>
    </source>
</evidence>
<accession>A0ABY7MPL4</accession>
<evidence type="ECO:0000313" key="3">
    <source>
        <dbReference type="EMBL" id="WBL80340.1"/>
    </source>
</evidence>
<dbReference type="PANTHER" id="PTHR45947:SF3">
    <property type="entry name" value="SULFOQUINOVOSYL TRANSFERASE SQD2"/>
    <property type="match status" value="1"/>
</dbReference>
<dbReference type="InterPro" id="IPR028098">
    <property type="entry name" value="Glyco_trans_4-like_N"/>
</dbReference>
<dbReference type="EMBL" id="CP089391">
    <property type="protein sequence ID" value="WBL80340.1"/>
    <property type="molecule type" value="Genomic_DNA"/>
</dbReference>
<organism evidence="3 4">
    <name type="scientific">Bradyrhizobium xenonodulans</name>
    <dbReference type="NCBI Taxonomy" id="2736875"/>
    <lineage>
        <taxon>Bacteria</taxon>
        <taxon>Pseudomonadati</taxon>
        <taxon>Pseudomonadota</taxon>
        <taxon>Alphaproteobacteria</taxon>
        <taxon>Hyphomicrobiales</taxon>
        <taxon>Nitrobacteraceae</taxon>
        <taxon>Bradyrhizobium</taxon>
    </lineage>
</organism>
<dbReference type="Gene3D" id="3.40.50.2000">
    <property type="entry name" value="Glycogen Phosphorylase B"/>
    <property type="match status" value="2"/>
</dbReference>
<sequence>MELIFFGLECIERRYGVRIGIFVELFAPSVGGQELFFEGLSRQFVKNGHTVDIHCIGHASGLTPVEYVDGITIYRYPTDASYNAPRFKMMKRAWPTIIKYALHVRRVVKVTSYDVLFLNQWPLLHAVTIPKSQRAKAVMHWCEIRTGLFYRTIQALLPRFVAKNVAVSEAVGRSIQRYTARPVHTLPSGIDVELYRSLPRNRRSGICHLGRMAAHKNIPLLIDAFELLKDRGYVGSLTLAGDGPALDEIRERARISRHASDIILPGLVSDADKIELLSRSEALVISSLREGFPRVVAEAMASGLPVVTCDFEMNGTKEVVSSYDCGLVTLPTPDCLAQGVLGAIARWDHYSATGRSAAKTLAWTLIAERFEELVVPGLVDRAPSPRGRFSEARVA</sequence>
<dbReference type="Proteomes" id="UP001179614">
    <property type="component" value="Chromosome"/>
</dbReference>
<feature type="domain" description="Glycosyltransferase subfamily 4-like N-terminal" evidence="2">
    <location>
        <begin position="30"/>
        <end position="193"/>
    </location>
</feature>
<dbReference type="Pfam" id="PF00534">
    <property type="entry name" value="Glycos_transf_1"/>
    <property type="match status" value="1"/>
</dbReference>
<keyword evidence="4" id="KW-1185">Reference proteome</keyword>
<dbReference type="Pfam" id="PF13439">
    <property type="entry name" value="Glyco_transf_4"/>
    <property type="match status" value="1"/>
</dbReference>
<protein>
    <submittedName>
        <fullName evidence="3">Glycosyltransferase family 4 protein</fullName>
    </submittedName>
</protein>
<feature type="domain" description="Glycosyl transferase family 1" evidence="1">
    <location>
        <begin position="206"/>
        <end position="358"/>
    </location>
</feature>
<evidence type="ECO:0000259" key="2">
    <source>
        <dbReference type="Pfam" id="PF13439"/>
    </source>
</evidence>
<dbReference type="CDD" id="cd03801">
    <property type="entry name" value="GT4_PimA-like"/>
    <property type="match status" value="1"/>
</dbReference>